<proteinExistence type="predicted"/>
<reference evidence="1 2" key="1">
    <citation type="submission" date="2016-10" db="EMBL/GenBank/DDBJ databases">
        <authorList>
            <person name="de Groot N.N."/>
        </authorList>
    </citation>
    <scope>NUCLEOTIDE SEQUENCE [LARGE SCALE GENOMIC DNA]</scope>
    <source>
        <strain evidence="1 2">DSM 15893</strain>
    </source>
</reference>
<evidence type="ECO:0000313" key="1">
    <source>
        <dbReference type="EMBL" id="SFQ36685.1"/>
    </source>
</evidence>
<protein>
    <submittedName>
        <fullName evidence="1">Uncharacterized protein</fullName>
    </submittedName>
</protein>
<feature type="non-terminal residue" evidence="1">
    <location>
        <position position="1"/>
    </location>
</feature>
<accession>A0A1I5XXN5</accession>
<organism evidence="1 2">
    <name type="scientific">Enterovibrio norvegicus DSM 15893</name>
    <dbReference type="NCBI Taxonomy" id="1121869"/>
    <lineage>
        <taxon>Bacteria</taxon>
        <taxon>Pseudomonadati</taxon>
        <taxon>Pseudomonadota</taxon>
        <taxon>Gammaproteobacteria</taxon>
        <taxon>Vibrionales</taxon>
        <taxon>Vibrionaceae</taxon>
        <taxon>Enterovibrio</taxon>
    </lineage>
</organism>
<dbReference type="Proteomes" id="UP000182692">
    <property type="component" value="Unassembled WGS sequence"/>
</dbReference>
<name>A0A1I5XXN5_9GAMM</name>
<sequence>NAGVGQAGALGDVACLQPAAFYDVPDGVFLEYGNAIPNRF</sequence>
<dbReference type="EMBL" id="FOWR01000080">
    <property type="protein sequence ID" value="SFQ36685.1"/>
    <property type="molecule type" value="Genomic_DNA"/>
</dbReference>
<evidence type="ECO:0000313" key="2">
    <source>
        <dbReference type="Proteomes" id="UP000182692"/>
    </source>
</evidence>
<gene>
    <name evidence="1" type="ORF">SAMN03084138_04875</name>
</gene>
<dbReference type="AlphaFoldDB" id="A0A1I5XXN5"/>